<feature type="domain" description="Protein kinase" evidence="2">
    <location>
        <begin position="109"/>
        <end position="432"/>
    </location>
</feature>
<proteinExistence type="predicted"/>
<dbReference type="SUPFAM" id="SSF56112">
    <property type="entry name" value="Protein kinase-like (PK-like)"/>
    <property type="match status" value="1"/>
</dbReference>
<accession>A0A8H5G5B5</accession>
<dbReference type="GO" id="GO:0005524">
    <property type="term" value="F:ATP binding"/>
    <property type="evidence" value="ECO:0007669"/>
    <property type="project" value="InterPro"/>
</dbReference>
<protein>
    <recommendedName>
        <fullName evidence="2">Protein kinase domain-containing protein</fullName>
    </recommendedName>
</protein>
<feature type="region of interest" description="Disordered" evidence="1">
    <location>
        <begin position="52"/>
        <end position="92"/>
    </location>
</feature>
<dbReference type="PANTHER" id="PTHR38248:SF2">
    <property type="entry name" value="FUNK1 11"/>
    <property type="match status" value="1"/>
</dbReference>
<dbReference type="PROSITE" id="PS50011">
    <property type="entry name" value="PROTEIN_KINASE_DOM"/>
    <property type="match status" value="1"/>
</dbReference>
<feature type="compositionally biased region" description="Acidic residues" evidence="1">
    <location>
        <begin position="80"/>
        <end position="91"/>
    </location>
</feature>
<evidence type="ECO:0000259" key="2">
    <source>
        <dbReference type="PROSITE" id="PS50011"/>
    </source>
</evidence>
<dbReference type="InterPro" id="IPR008266">
    <property type="entry name" value="Tyr_kinase_AS"/>
</dbReference>
<dbReference type="PANTHER" id="PTHR38248">
    <property type="entry name" value="FUNK1 6"/>
    <property type="match status" value="1"/>
</dbReference>
<dbReference type="AlphaFoldDB" id="A0A8H5G5B5"/>
<dbReference type="PROSITE" id="PS00109">
    <property type="entry name" value="PROTEIN_KINASE_TYR"/>
    <property type="match status" value="1"/>
</dbReference>
<dbReference type="InterPro" id="IPR040976">
    <property type="entry name" value="Pkinase_fungal"/>
</dbReference>
<organism evidence="3 4">
    <name type="scientific">Collybiopsis confluens</name>
    <dbReference type="NCBI Taxonomy" id="2823264"/>
    <lineage>
        <taxon>Eukaryota</taxon>
        <taxon>Fungi</taxon>
        <taxon>Dikarya</taxon>
        <taxon>Basidiomycota</taxon>
        <taxon>Agaricomycotina</taxon>
        <taxon>Agaricomycetes</taxon>
        <taxon>Agaricomycetidae</taxon>
        <taxon>Agaricales</taxon>
        <taxon>Marasmiineae</taxon>
        <taxon>Omphalotaceae</taxon>
        <taxon>Collybiopsis</taxon>
    </lineage>
</organism>
<reference evidence="3 4" key="1">
    <citation type="journal article" date="2020" name="ISME J.">
        <title>Uncovering the hidden diversity of litter-decomposition mechanisms in mushroom-forming fungi.</title>
        <authorList>
            <person name="Floudas D."/>
            <person name="Bentzer J."/>
            <person name="Ahren D."/>
            <person name="Johansson T."/>
            <person name="Persson P."/>
            <person name="Tunlid A."/>
        </authorList>
    </citation>
    <scope>NUCLEOTIDE SEQUENCE [LARGE SCALE GENOMIC DNA]</scope>
    <source>
        <strain evidence="3 4">CBS 406.79</strain>
    </source>
</reference>
<gene>
    <name evidence="3" type="ORF">D9757_012257</name>
</gene>
<dbReference type="Pfam" id="PF17667">
    <property type="entry name" value="Pkinase_fungal"/>
    <property type="match status" value="1"/>
</dbReference>
<dbReference type="InterPro" id="IPR011009">
    <property type="entry name" value="Kinase-like_dom_sf"/>
</dbReference>
<sequence>MAGGLAKPVSLANPIFKSVSIAMPRRVVNLGQEQLGVIPYFDHSTSFPHQLVPTKRKAAQAVQGETKGQNAKQKSKAKDDEDNSDESDDSDPFAGKKFSLVCTDGQNAISLWKALSTKQMGSLVEALRWEGKKFVVKFSFPSETRDPEDALVNHARNIAKGGHAWATNHLPLLYDCLTVPFGPGTVQYRLKEFFNKRKKSYEVRVLRITISEELCSLNDLKTPEEAAQVFYDILQGKSSSYTGFLYLTLAVVHRWLYTEANILHRDLSMGNIMFRRVGGKVYGVLNDFDLSSFLPLRDEPSSKWRTGTRPYMSRDLLAEGWCGGPLYRHDLESLFYIMLILCCHYKSPDKALPFKDWPYKMWFTSDDATVAERKSTSFGPSPPFPSNPTSSAFESGWLPSTAVSLSDIRIGIISGCWGTPSTTKSRRHWPGT</sequence>
<dbReference type="GO" id="GO:0004672">
    <property type="term" value="F:protein kinase activity"/>
    <property type="evidence" value="ECO:0007669"/>
    <property type="project" value="InterPro"/>
</dbReference>
<evidence type="ECO:0000256" key="1">
    <source>
        <dbReference type="SAM" id="MobiDB-lite"/>
    </source>
</evidence>
<dbReference type="InterPro" id="IPR000719">
    <property type="entry name" value="Prot_kinase_dom"/>
</dbReference>
<evidence type="ECO:0000313" key="3">
    <source>
        <dbReference type="EMBL" id="KAF5358729.1"/>
    </source>
</evidence>
<dbReference type="Gene3D" id="1.10.510.10">
    <property type="entry name" value="Transferase(Phosphotransferase) domain 1"/>
    <property type="match status" value="1"/>
</dbReference>
<name>A0A8H5G5B5_9AGAR</name>
<dbReference type="OrthoDB" id="5569250at2759"/>
<dbReference type="Proteomes" id="UP000518752">
    <property type="component" value="Unassembled WGS sequence"/>
</dbReference>
<comment type="caution">
    <text evidence="3">The sequence shown here is derived from an EMBL/GenBank/DDBJ whole genome shotgun (WGS) entry which is preliminary data.</text>
</comment>
<keyword evidence="4" id="KW-1185">Reference proteome</keyword>
<evidence type="ECO:0000313" key="4">
    <source>
        <dbReference type="Proteomes" id="UP000518752"/>
    </source>
</evidence>
<dbReference type="EMBL" id="JAACJN010000230">
    <property type="protein sequence ID" value="KAF5358729.1"/>
    <property type="molecule type" value="Genomic_DNA"/>
</dbReference>